<dbReference type="PROSITE" id="PS50109">
    <property type="entry name" value="HIS_KIN"/>
    <property type="match status" value="1"/>
</dbReference>
<evidence type="ECO:0000256" key="11">
    <source>
        <dbReference type="SAM" id="Coils"/>
    </source>
</evidence>
<keyword evidence="10" id="KW-0902">Two-component regulatory system</keyword>
<dbReference type="FunFam" id="3.30.565.10:FF:000010">
    <property type="entry name" value="Sensor histidine kinase RcsC"/>
    <property type="match status" value="1"/>
</dbReference>
<keyword evidence="9 12" id="KW-1133">Transmembrane helix</keyword>
<dbReference type="PANTHER" id="PTHR43047:SF72">
    <property type="entry name" value="OSMOSENSING HISTIDINE PROTEIN KINASE SLN1"/>
    <property type="match status" value="1"/>
</dbReference>
<feature type="transmembrane region" description="Helical" evidence="12">
    <location>
        <begin position="20"/>
        <end position="39"/>
    </location>
</feature>
<dbReference type="InterPro" id="IPR003594">
    <property type="entry name" value="HATPase_dom"/>
</dbReference>
<dbReference type="PROSITE" id="PS50885">
    <property type="entry name" value="HAMP"/>
    <property type="match status" value="1"/>
</dbReference>
<dbReference type="Gene3D" id="3.30.565.10">
    <property type="entry name" value="Histidine kinase-like ATPase, C-terminal domain"/>
    <property type="match status" value="1"/>
</dbReference>
<evidence type="ECO:0000256" key="9">
    <source>
        <dbReference type="ARBA" id="ARBA00022989"/>
    </source>
</evidence>
<dbReference type="SMART" id="SM00387">
    <property type="entry name" value="HATPase_c"/>
    <property type="match status" value="1"/>
</dbReference>
<keyword evidence="4" id="KW-1003">Cell membrane</keyword>
<dbReference type="CDD" id="cd00082">
    <property type="entry name" value="HisKA"/>
    <property type="match status" value="1"/>
</dbReference>
<evidence type="ECO:0000256" key="1">
    <source>
        <dbReference type="ARBA" id="ARBA00000085"/>
    </source>
</evidence>
<evidence type="ECO:0000256" key="2">
    <source>
        <dbReference type="ARBA" id="ARBA00004651"/>
    </source>
</evidence>
<dbReference type="CDD" id="cd16922">
    <property type="entry name" value="HATPase_EvgS-ArcB-TorS-like"/>
    <property type="match status" value="1"/>
</dbReference>
<evidence type="ECO:0000256" key="10">
    <source>
        <dbReference type="ARBA" id="ARBA00023012"/>
    </source>
</evidence>
<dbReference type="SUPFAM" id="SSF47384">
    <property type="entry name" value="Homodimeric domain of signal transducing histidine kinase"/>
    <property type="match status" value="1"/>
</dbReference>
<comment type="subcellular location">
    <subcellularLocation>
        <location evidence="2">Cell membrane</location>
        <topology evidence="2">Multi-pass membrane protein</topology>
    </subcellularLocation>
</comment>
<evidence type="ECO:0000256" key="8">
    <source>
        <dbReference type="ARBA" id="ARBA00022777"/>
    </source>
</evidence>
<evidence type="ECO:0000256" key="5">
    <source>
        <dbReference type="ARBA" id="ARBA00022553"/>
    </source>
</evidence>
<evidence type="ECO:0000259" key="13">
    <source>
        <dbReference type="PROSITE" id="PS50109"/>
    </source>
</evidence>
<keyword evidence="5" id="KW-0597">Phosphoprotein</keyword>
<dbReference type="SUPFAM" id="SSF158472">
    <property type="entry name" value="HAMP domain-like"/>
    <property type="match status" value="1"/>
</dbReference>
<dbReference type="Pfam" id="PF00672">
    <property type="entry name" value="HAMP"/>
    <property type="match status" value="1"/>
</dbReference>
<dbReference type="Gene3D" id="1.10.287.130">
    <property type="match status" value="1"/>
</dbReference>
<evidence type="ECO:0000256" key="3">
    <source>
        <dbReference type="ARBA" id="ARBA00012438"/>
    </source>
</evidence>
<dbReference type="InterPro" id="IPR036890">
    <property type="entry name" value="HATPase_C_sf"/>
</dbReference>
<protein>
    <recommendedName>
        <fullName evidence="3">histidine kinase</fullName>
        <ecNumber evidence="3">2.7.13.3</ecNumber>
    </recommendedName>
</protein>
<dbReference type="InterPro" id="IPR029151">
    <property type="entry name" value="Sensor-like_sf"/>
</dbReference>
<dbReference type="PRINTS" id="PR00344">
    <property type="entry name" value="BCTRLSENSOR"/>
</dbReference>
<dbReference type="SMART" id="SM00388">
    <property type="entry name" value="HisKA"/>
    <property type="match status" value="1"/>
</dbReference>
<dbReference type="SUPFAM" id="SSF55874">
    <property type="entry name" value="ATPase domain of HSP90 chaperone/DNA topoisomerase II/histidine kinase"/>
    <property type="match status" value="1"/>
</dbReference>
<feature type="coiled-coil region" evidence="11">
    <location>
        <begin position="231"/>
        <end position="263"/>
    </location>
</feature>
<dbReference type="EMBL" id="DTHG01000090">
    <property type="protein sequence ID" value="HGW92325.1"/>
    <property type="molecule type" value="Genomic_DNA"/>
</dbReference>
<reference evidence="15" key="1">
    <citation type="journal article" date="2020" name="mSystems">
        <title>Genome- and Community-Level Interaction Insights into Carbon Utilization and Element Cycling Functions of Hydrothermarchaeota in Hydrothermal Sediment.</title>
        <authorList>
            <person name="Zhou Z."/>
            <person name="Liu Y."/>
            <person name="Xu W."/>
            <person name="Pan J."/>
            <person name="Luo Z.H."/>
            <person name="Li M."/>
        </authorList>
    </citation>
    <scope>NUCLEOTIDE SEQUENCE [LARGE SCALE GENOMIC DNA]</scope>
    <source>
        <strain evidence="15">SpSt-780</strain>
    </source>
</reference>
<evidence type="ECO:0000256" key="4">
    <source>
        <dbReference type="ARBA" id="ARBA00022475"/>
    </source>
</evidence>
<evidence type="ECO:0000256" key="6">
    <source>
        <dbReference type="ARBA" id="ARBA00022679"/>
    </source>
</evidence>
<keyword evidence="12" id="KW-0472">Membrane</keyword>
<dbReference type="FunFam" id="1.10.287.130:FF:000001">
    <property type="entry name" value="Two-component sensor histidine kinase"/>
    <property type="match status" value="1"/>
</dbReference>
<dbReference type="GO" id="GO:0000155">
    <property type="term" value="F:phosphorelay sensor kinase activity"/>
    <property type="evidence" value="ECO:0007669"/>
    <property type="project" value="InterPro"/>
</dbReference>
<name>A0A7C4YGI5_UNCW3</name>
<organism evidence="15">
    <name type="scientific">candidate division WOR-3 bacterium</name>
    <dbReference type="NCBI Taxonomy" id="2052148"/>
    <lineage>
        <taxon>Bacteria</taxon>
        <taxon>Bacteria division WOR-3</taxon>
    </lineage>
</organism>
<dbReference type="InterPro" id="IPR004358">
    <property type="entry name" value="Sig_transdc_His_kin-like_C"/>
</dbReference>
<keyword evidence="7 12" id="KW-0812">Transmembrane</keyword>
<evidence type="ECO:0000256" key="7">
    <source>
        <dbReference type="ARBA" id="ARBA00022692"/>
    </source>
</evidence>
<dbReference type="Pfam" id="PF00512">
    <property type="entry name" value="HisKA"/>
    <property type="match status" value="1"/>
</dbReference>
<dbReference type="CDD" id="cd06225">
    <property type="entry name" value="HAMP"/>
    <property type="match status" value="1"/>
</dbReference>
<proteinExistence type="predicted"/>
<keyword evidence="6" id="KW-0808">Transferase</keyword>
<feature type="domain" description="Histidine kinase" evidence="13">
    <location>
        <begin position="263"/>
        <end position="482"/>
    </location>
</feature>
<sequence length="482" mass="54402">MNRINKLILFYKNLSIKDKITLANVVVIGIIALFIFFFFPARIKREGIKNLEDKAYSISQILAINSIAALEFSDTLSLNENVSSIRNDKDVAYVVVLDQSKNPISNYTLHNEDIISFLIDAGIKKNIVHVKFPIMHNGTQIGSLALGLSTERINKEVRNARFLSLFIAIAIIFFGIIINRALSYGITIPITQIVKSIDKLGTDDWKDIKVTSEDEIGQMAKAFNRFAEEFKKEQELLVRKEELEKAQEELKRAMEIKSEFTSMVSHELRTPLTAIKESIGIVLDGTAGELNDEQKDFLSTAKRNVDRLHRLINDVLDFSKLESGKIKYDMKPYNINEVIKEAMKTHMSVAEQKNLYLVSNLDPDIPIMVFDDDRITQVITNFLSNALKFTEKGGITVTTDYNKEEKMVYICVKDTGPGIKKEDIPKLFKQFSQLGGPDGRKTGGTGLGLAICKKIIEDHRGKTWVESEVGKGSSFYFKLPVS</sequence>
<dbReference type="SUPFAM" id="SSF103190">
    <property type="entry name" value="Sensory domain-like"/>
    <property type="match status" value="1"/>
</dbReference>
<evidence type="ECO:0000259" key="14">
    <source>
        <dbReference type="PROSITE" id="PS50885"/>
    </source>
</evidence>
<dbReference type="Pfam" id="PF17152">
    <property type="entry name" value="CHASE8"/>
    <property type="match status" value="1"/>
</dbReference>
<dbReference type="InterPro" id="IPR003660">
    <property type="entry name" value="HAMP_dom"/>
</dbReference>
<gene>
    <name evidence="15" type="ORF">ENV67_07290</name>
</gene>
<dbReference type="GO" id="GO:0009927">
    <property type="term" value="F:histidine phosphotransfer kinase activity"/>
    <property type="evidence" value="ECO:0007669"/>
    <property type="project" value="TreeGrafter"/>
</dbReference>
<keyword evidence="11" id="KW-0175">Coiled coil</keyword>
<dbReference type="InterPro" id="IPR033417">
    <property type="entry name" value="CHASE8"/>
</dbReference>
<accession>A0A7C4YGI5</accession>
<dbReference type="InterPro" id="IPR003661">
    <property type="entry name" value="HisK_dim/P_dom"/>
</dbReference>
<dbReference type="InterPro" id="IPR005467">
    <property type="entry name" value="His_kinase_dom"/>
</dbReference>
<feature type="transmembrane region" description="Helical" evidence="12">
    <location>
        <begin position="162"/>
        <end position="182"/>
    </location>
</feature>
<evidence type="ECO:0000256" key="12">
    <source>
        <dbReference type="SAM" id="Phobius"/>
    </source>
</evidence>
<dbReference type="GO" id="GO:0005886">
    <property type="term" value="C:plasma membrane"/>
    <property type="evidence" value="ECO:0007669"/>
    <property type="project" value="UniProtKB-SubCell"/>
</dbReference>
<dbReference type="InterPro" id="IPR036097">
    <property type="entry name" value="HisK_dim/P_sf"/>
</dbReference>
<comment type="catalytic activity">
    <reaction evidence="1">
        <text>ATP + protein L-histidine = ADP + protein N-phospho-L-histidine.</text>
        <dbReference type="EC" id="2.7.13.3"/>
    </reaction>
</comment>
<dbReference type="EC" id="2.7.13.3" evidence="3"/>
<dbReference type="AlphaFoldDB" id="A0A7C4YGI5"/>
<dbReference type="PANTHER" id="PTHR43047">
    <property type="entry name" value="TWO-COMPONENT HISTIDINE PROTEIN KINASE"/>
    <property type="match status" value="1"/>
</dbReference>
<comment type="caution">
    <text evidence="15">The sequence shown here is derived from an EMBL/GenBank/DDBJ whole genome shotgun (WGS) entry which is preliminary data.</text>
</comment>
<dbReference type="Pfam" id="PF02518">
    <property type="entry name" value="HATPase_c"/>
    <property type="match status" value="1"/>
</dbReference>
<evidence type="ECO:0000313" key="15">
    <source>
        <dbReference type="EMBL" id="HGW92325.1"/>
    </source>
</evidence>
<dbReference type="Gene3D" id="6.10.340.10">
    <property type="match status" value="1"/>
</dbReference>
<feature type="domain" description="HAMP" evidence="14">
    <location>
        <begin position="184"/>
        <end position="235"/>
    </location>
</feature>
<keyword evidence="8" id="KW-0418">Kinase</keyword>